<dbReference type="InterPro" id="IPR011055">
    <property type="entry name" value="Dup_hybrid_motif"/>
</dbReference>
<dbReference type="EMBL" id="BAIQ01000003">
    <property type="protein sequence ID" value="GAE14360.1"/>
    <property type="molecule type" value="Genomic_DNA"/>
</dbReference>
<gene>
    <name evidence="4" type="ORF">JCM6292_484</name>
</gene>
<proteinExistence type="predicted"/>
<evidence type="ECO:0000259" key="3">
    <source>
        <dbReference type="Pfam" id="PF01551"/>
    </source>
</evidence>
<evidence type="ECO:0000256" key="1">
    <source>
        <dbReference type="ARBA" id="ARBA00022729"/>
    </source>
</evidence>
<evidence type="ECO:0000313" key="4">
    <source>
        <dbReference type="EMBL" id="GAE14360.1"/>
    </source>
</evidence>
<dbReference type="PANTHER" id="PTHR21666">
    <property type="entry name" value="PEPTIDASE-RELATED"/>
    <property type="match status" value="1"/>
</dbReference>
<comment type="caution">
    <text evidence="4">The sequence shown here is derived from an EMBL/GenBank/DDBJ whole genome shotgun (WGS) entry which is preliminary data.</text>
</comment>
<dbReference type="Gene3D" id="2.70.70.10">
    <property type="entry name" value="Glucose Permease (Domain IIA)"/>
    <property type="match status" value="1"/>
</dbReference>
<sequence length="222" mass="24494">MKTKSILISILLFLVSCSVTRAQFNTIGQVKSKSIYKKKKPQETVLPASVDSVASIDSVMGLPDEECMNGAVTDRRNLSDGLLPFLHASLPLKSIHVTSRFGMRHHPILHRYCMHNGVDLKAHYENVFSMFPGKVVSIGHNKRSGKYVIIQTDSYSISYCHLSSIFVRDSQYVNAGEVIAVSGNTGMSTGPHLHLTTKKDGKVIDPAILLNYVKGMITPFCI</sequence>
<dbReference type="Proteomes" id="UP000018861">
    <property type="component" value="Unassembled WGS sequence"/>
</dbReference>
<feature type="signal peptide" evidence="2">
    <location>
        <begin position="1"/>
        <end position="21"/>
    </location>
</feature>
<organism evidence="4 5">
    <name type="scientific">Bacteroides pyogenes JCM 6292</name>
    <dbReference type="NCBI Taxonomy" id="1235809"/>
    <lineage>
        <taxon>Bacteria</taxon>
        <taxon>Pseudomonadati</taxon>
        <taxon>Bacteroidota</taxon>
        <taxon>Bacteroidia</taxon>
        <taxon>Bacteroidales</taxon>
        <taxon>Bacteroidaceae</taxon>
        <taxon>Bacteroides</taxon>
    </lineage>
</organism>
<feature type="chain" id="PRO_5004846123" evidence="2">
    <location>
        <begin position="22"/>
        <end position="222"/>
    </location>
</feature>
<accession>W4P3R6</accession>
<evidence type="ECO:0000313" key="5">
    <source>
        <dbReference type="Proteomes" id="UP000018861"/>
    </source>
</evidence>
<keyword evidence="1 2" id="KW-0732">Signal</keyword>
<protein>
    <submittedName>
        <fullName evidence="4">NlpD protein</fullName>
    </submittedName>
</protein>
<dbReference type="GO" id="GO:0004222">
    <property type="term" value="F:metalloendopeptidase activity"/>
    <property type="evidence" value="ECO:0007669"/>
    <property type="project" value="TreeGrafter"/>
</dbReference>
<feature type="domain" description="M23ase beta-sheet core" evidence="3">
    <location>
        <begin position="114"/>
        <end position="206"/>
    </location>
</feature>
<dbReference type="Pfam" id="PF01551">
    <property type="entry name" value="Peptidase_M23"/>
    <property type="match status" value="1"/>
</dbReference>
<dbReference type="InterPro" id="IPR050570">
    <property type="entry name" value="Cell_wall_metabolism_enzyme"/>
</dbReference>
<reference evidence="4 5" key="1">
    <citation type="journal article" date="2014" name="Genome Announc.">
        <title>Draft Genome Sequences of Three Strains of Bacteroides pyogenes Isolated from a Cat and Swine.</title>
        <authorList>
            <person name="Sakamoto M."/>
            <person name="Oshima K."/>
            <person name="Suda W."/>
            <person name="Kitamura K."/>
            <person name="Iida T."/>
            <person name="Hattori M."/>
            <person name="Ohkuma M."/>
        </authorList>
    </citation>
    <scope>NUCLEOTIDE SEQUENCE [LARGE SCALE GENOMIC DNA]</scope>
    <source>
        <strain evidence="4 5">JCM 6292</strain>
    </source>
</reference>
<dbReference type="SUPFAM" id="SSF51261">
    <property type="entry name" value="Duplicated hybrid motif"/>
    <property type="match status" value="1"/>
</dbReference>
<dbReference type="PANTHER" id="PTHR21666:SF289">
    <property type="entry name" value="L-ALA--D-GLU ENDOPEPTIDASE"/>
    <property type="match status" value="1"/>
</dbReference>
<dbReference type="AlphaFoldDB" id="W4P3R6"/>
<dbReference type="CDD" id="cd12797">
    <property type="entry name" value="M23_peptidase"/>
    <property type="match status" value="1"/>
</dbReference>
<evidence type="ECO:0000256" key="2">
    <source>
        <dbReference type="SAM" id="SignalP"/>
    </source>
</evidence>
<dbReference type="InterPro" id="IPR016047">
    <property type="entry name" value="M23ase_b-sheet_dom"/>
</dbReference>
<name>W4P3R6_9BACE</name>
<dbReference type="PROSITE" id="PS51257">
    <property type="entry name" value="PROKAR_LIPOPROTEIN"/>
    <property type="match status" value="1"/>
</dbReference>